<evidence type="ECO:0000259" key="4">
    <source>
        <dbReference type="Pfam" id="PF23139"/>
    </source>
</evidence>
<dbReference type="EMBL" id="JFDO01000016">
    <property type="protein sequence ID" value="KEZ19121.1"/>
    <property type="molecule type" value="Genomic_DNA"/>
</dbReference>
<proteinExistence type="predicted"/>
<dbReference type="InterPro" id="IPR027417">
    <property type="entry name" value="P-loop_NTPase"/>
</dbReference>
<dbReference type="PANTHER" id="PTHR43788:SF6">
    <property type="entry name" value="DNA HELICASE B"/>
    <property type="match status" value="1"/>
</dbReference>
<dbReference type="Pfam" id="PF13245">
    <property type="entry name" value="AAA_19"/>
    <property type="match status" value="1"/>
</dbReference>
<dbReference type="Proteomes" id="UP000028533">
    <property type="component" value="Unassembled WGS sequence"/>
</dbReference>
<feature type="domain" description="ATP-dependent RecD2 DNA helicase OB-fold" evidence="4">
    <location>
        <begin position="6"/>
        <end position="73"/>
    </location>
</feature>
<dbReference type="RefSeq" id="WP_036431817.1">
    <property type="nucleotide sequence ID" value="NZ_JFDO01000016.1"/>
</dbReference>
<dbReference type="Gene3D" id="2.30.30.940">
    <property type="match status" value="1"/>
</dbReference>
<dbReference type="InterPro" id="IPR027785">
    <property type="entry name" value="UvrD-like_helicase_C"/>
</dbReference>
<accession>A0A084EMC9</accession>
<evidence type="ECO:0000259" key="3">
    <source>
        <dbReference type="Pfam" id="PF13538"/>
    </source>
</evidence>
<feature type="domain" description="UvrD-like helicase C-terminal" evidence="3">
    <location>
        <begin position="650"/>
        <end position="698"/>
    </location>
</feature>
<name>A0A084EMC9_MYCCA</name>
<keyword evidence="1" id="KW-0547">Nucleotide-binding</keyword>
<dbReference type="CDD" id="cd18809">
    <property type="entry name" value="SF1_C_RecD"/>
    <property type="match status" value="1"/>
</dbReference>
<dbReference type="PANTHER" id="PTHR43788">
    <property type="entry name" value="DNA2/NAM7 HELICASE FAMILY MEMBER"/>
    <property type="match status" value="1"/>
</dbReference>
<dbReference type="AlphaFoldDB" id="A0A084EMC9"/>
<sequence>MEEQIKIRGYLSKFLYKSNSWALAIFIDEKNSKKTIKIKGEITDLKPKVLYELTGKQTLHIKYGTSFEVSSYTLANINTSDQIINFLKSDVFPGIGNLTAKKIAKLYSNNFIEEILNNKEKFLQIKDISKDKLELIYNKIKQINDQNWLRIEFINNNLSLKIFDKLKKYTDNEIEIRELFTNNWFEFAINNNLGLIQEIDKIFLYFNNNQIDDLNRIAYWSLTACNEILFNSGDSYTLKHRLINKLTSLIKLNDLSIINNGLEYAFSHNLLVSDDQKIYTYESYSDELIISNAIVKHNIKNNDINDDLLDLYIEQIQNKTSSQIKNFKYDTSQKLALKNFVKNKISIITGGPGTGKTTIIKAIVSLFEKVYHSTNYAICTPTGRAAAKIRENFYDSNATTMHKLLGYEKDNKFLINQDHPLDYDLLIVDECSMIDARLFSQFFLSINKAKKIVLIGDVDQLASVSYGNVFFDIISSNVLSTTNLTQIHRQNLDNGIIDLAYMIKNDNFDLNKLNSLKNVECYFNKDKDWCLEKVKEIYEKNINNQANIQVISPVYADILGIENLNNFIQYNFNLNILDTNNVYDRLRFRYAINDKVMYLKNDSELNLSNGDIGYISQINKTNNKFSSAIINFNNNFLEFSSEQFDDISLSYCCSVHKTQGSEYDKVILVLQNTLFNTFINKKLLYTAITRAKKQLFIIGDYDLFLLGINKQAKLRKTTLVKHILNNLKMKE</sequence>
<keyword evidence="2" id="KW-0067">ATP-binding</keyword>
<evidence type="ECO:0000256" key="2">
    <source>
        <dbReference type="ARBA" id="ARBA00022840"/>
    </source>
</evidence>
<gene>
    <name evidence="5" type="primary">recD</name>
    <name evidence="5" type="ORF">MCAPa_4370</name>
</gene>
<organism evidence="5 6">
    <name type="scientific">Mycoplasma capricolum subsp. capricolum 14232</name>
    <dbReference type="NCBI Taxonomy" id="1188238"/>
    <lineage>
        <taxon>Bacteria</taxon>
        <taxon>Bacillati</taxon>
        <taxon>Mycoplasmatota</taxon>
        <taxon>Mollicutes</taxon>
        <taxon>Mycoplasmataceae</taxon>
        <taxon>Mycoplasma</taxon>
    </lineage>
</organism>
<dbReference type="CDD" id="cd17933">
    <property type="entry name" value="DEXSc_RecD-like"/>
    <property type="match status" value="1"/>
</dbReference>
<reference evidence="5 6" key="1">
    <citation type="submission" date="2014-02" db="EMBL/GenBank/DDBJ databases">
        <title>Genome sequence of Mycoplasma capricolum subsp. capricolum strain 14232.</title>
        <authorList>
            <person name="Sirand-Pugnet P."/>
            <person name="Breton M."/>
            <person name="Dordet-Frisoni E."/>
            <person name="Baranowski E."/>
            <person name="Barre A."/>
            <person name="Couture C."/>
            <person name="Dupuy V."/>
            <person name="Gaurivaud P."/>
            <person name="Jacob D."/>
            <person name="Lemaitre C."/>
            <person name="Manso-Silvan L."/>
            <person name="Nikolski M."/>
            <person name="Nouvel L.-X."/>
            <person name="Poumarat F."/>
            <person name="Tardy F."/>
            <person name="Thebault P."/>
            <person name="Theil S."/>
            <person name="Citti C."/>
            <person name="Thiaucourt F."/>
            <person name="Blanchard A."/>
        </authorList>
    </citation>
    <scope>NUCLEOTIDE SEQUENCE [LARGE SCALE GENOMIC DNA]</scope>
    <source>
        <strain evidence="5 6">14232</strain>
    </source>
</reference>
<dbReference type="GO" id="GO:0003678">
    <property type="term" value="F:DNA helicase activity"/>
    <property type="evidence" value="ECO:0007669"/>
    <property type="project" value="UniProtKB-ARBA"/>
</dbReference>
<dbReference type="Gene3D" id="3.40.50.300">
    <property type="entry name" value="P-loop containing nucleotide triphosphate hydrolases"/>
    <property type="match status" value="2"/>
</dbReference>
<dbReference type="GO" id="GO:0005524">
    <property type="term" value="F:ATP binding"/>
    <property type="evidence" value="ECO:0007669"/>
    <property type="project" value="UniProtKB-KW"/>
</dbReference>
<evidence type="ECO:0000313" key="5">
    <source>
        <dbReference type="EMBL" id="KEZ19121.1"/>
    </source>
</evidence>
<protein>
    <submittedName>
        <fullName evidence="5">Exodeoxyribonuclease V alpha subunit</fullName>
    </submittedName>
</protein>
<dbReference type="SUPFAM" id="SSF52540">
    <property type="entry name" value="P-loop containing nucleoside triphosphate hydrolases"/>
    <property type="match status" value="1"/>
</dbReference>
<dbReference type="Pfam" id="PF13538">
    <property type="entry name" value="UvrD_C_2"/>
    <property type="match status" value="1"/>
</dbReference>
<evidence type="ECO:0000256" key="1">
    <source>
        <dbReference type="ARBA" id="ARBA00022741"/>
    </source>
</evidence>
<dbReference type="Pfam" id="PF23139">
    <property type="entry name" value="OB_YrrC"/>
    <property type="match status" value="1"/>
</dbReference>
<evidence type="ECO:0000313" key="6">
    <source>
        <dbReference type="Proteomes" id="UP000028533"/>
    </source>
</evidence>
<dbReference type="InterPro" id="IPR055446">
    <property type="entry name" value="RecD2_N_OB"/>
</dbReference>
<dbReference type="InterPro" id="IPR050534">
    <property type="entry name" value="Coronavir_polyprotein_1ab"/>
</dbReference>
<comment type="caution">
    <text evidence="5">The sequence shown here is derived from an EMBL/GenBank/DDBJ whole genome shotgun (WGS) entry which is preliminary data.</text>
</comment>